<dbReference type="RefSeq" id="WP_184329140.1">
    <property type="nucleotide sequence ID" value="NZ_JACHHZ010000001.1"/>
</dbReference>
<protein>
    <submittedName>
        <fullName evidence="3">Uncharacterized protein</fullName>
    </submittedName>
</protein>
<gene>
    <name evidence="3" type="ORF">HNQ60_000182</name>
</gene>
<name>A0A841HF05_9GAMM</name>
<sequence>MSIKVIVATVQAICISPVLAAPCEAPPMIEQSASPAEVRRFFSSKEWQVVTFLGYSGAGYENNSEMLAQADRILQRLSPDKTIVNIGATAEGIGAVYERAKARGLRTSGIVSSIAKGEVALSPCVDYVFYVPDETWGGYDKNGKLSPTSEAMLAVSDELIAIGGGDIARDELVEARKRGKPVTFIPADMNHEKARKKAKGDKPVNFQGSASEAMWADNQK</sequence>
<accession>A0A841HF05</accession>
<dbReference type="EMBL" id="JACHHZ010000001">
    <property type="protein sequence ID" value="MBB6091336.1"/>
    <property type="molecule type" value="Genomic_DNA"/>
</dbReference>
<dbReference type="Proteomes" id="UP000588068">
    <property type="component" value="Unassembled WGS sequence"/>
</dbReference>
<keyword evidence="4" id="KW-1185">Reference proteome</keyword>
<proteinExistence type="predicted"/>
<comment type="caution">
    <text evidence="3">The sequence shown here is derived from an EMBL/GenBank/DDBJ whole genome shotgun (WGS) entry which is preliminary data.</text>
</comment>
<organism evidence="3 4">
    <name type="scientific">Povalibacter uvarum</name>
    <dbReference type="NCBI Taxonomy" id="732238"/>
    <lineage>
        <taxon>Bacteria</taxon>
        <taxon>Pseudomonadati</taxon>
        <taxon>Pseudomonadota</taxon>
        <taxon>Gammaproteobacteria</taxon>
        <taxon>Steroidobacterales</taxon>
        <taxon>Steroidobacteraceae</taxon>
        <taxon>Povalibacter</taxon>
    </lineage>
</organism>
<keyword evidence="2" id="KW-0732">Signal</keyword>
<evidence type="ECO:0000313" key="4">
    <source>
        <dbReference type="Proteomes" id="UP000588068"/>
    </source>
</evidence>
<evidence type="ECO:0000256" key="1">
    <source>
        <dbReference type="SAM" id="MobiDB-lite"/>
    </source>
</evidence>
<feature type="region of interest" description="Disordered" evidence="1">
    <location>
        <begin position="192"/>
        <end position="220"/>
    </location>
</feature>
<feature type="chain" id="PRO_5032435298" evidence="2">
    <location>
        <begin position="21"/>
        <end position="220"/>
    </location>
</feature>
<feature type="signal peptide" evidence="2">
    <location>
        <begin position="1"/>
        <end position="20"/>
    </location>
</feature>
<evidence type="ECO:0000256" key="2">
    <source>
        <dbReference type="SAM" id="SignalP"/>
    </source>
</evidence>
<reference evidence="3 4" key="1">
    <citation type="submission" date="2020-08" db="EMBL/GenBank/DDBJ databases">
        <title>Genomic Encyclopedia of Type Strains, Phase IV (KMG-IV): sequencing the most valuable type-strain genomes for metagenomic binning, comparative biology and taxonomic classification.</title>
        <authorList>
            <person name="Goeker M."/>
        </authorList>
    </citation>
    <scope>NUCLEOTIDE SEQUENCE [LARGE SCALE GENOMIC DNA]</scope>
    <source>
        <strain evidence="3 4">DSM 26723</strain>
    </source>
</reference>
<evidence type="ECO:0000313" key="3">
    <source>
        <dbReference type="EMBL" id="MBB6091336.1"/>
    </source>
</evidence>
<dbReference type="AlphaFoldDB" id="A0A841HF05"/>